<organism evidence="3 4">
    <name type="scientific">Atractosteus spatula</name>
    <name type="common">Alligator gar</name>
    <name type="synonym">Lepisosteus spatula</name>
    <dbReference type="NCBI Taxonomy" id="7917"/>
    <lineage>
        <taxon>Eukaryota</taxon>
        <taxon>Metazoa</taxon>
        <taxon>Chordata</taxon>
        <taxon>Craniata</taxon>
        <taxon>Vertebrata</taxon>
        <taxon>Euteleostomi</taxon>
        <taxon>Actinopterygii</taxon>
        <taxon>Neopterygii</taxon>
        <taxon>Holostei</taxon>
        <taxon>Semionotiformes</taxon>
        <taxon>Lepisosteidae</taxon>
        <taxon>Atractosteus</taxon>
    </lineage>
</organism>
<dbReference type="AlphaFoldDB" id="A0A8J7NUB7"/>
<evidence type="ECO:0000256" key="1">
    <source>
        <dbReference type="SAM" id="MobiDB-lite"/>
    </source>
</evidence>
<dbReference type="EMBL" id="JAAWVO010043183">
    <property type="protein sequence ID" value="MBN3319071.1"/>
    <property type="molecule type" value="Genomic_DNA"/>
</dbReference>
<feature type="region of interest" description="Disordered" evidence="1">
    <location>
        <begin position="108"/>
        <end position="156"/>
    </location>
</feature>
<feature type="domain" description="Myb/SANT-like DNA-binding" evidence="2">
    <location>
        <begin position="1"/>
        <end position="52"/>
    </location>
</feature>
<dbReference type="InterPro" id="IPR028002">
    <property type="entry name" value="Myb_DNA-bind_5"/>
</dbReference>
<feature type="compositionally biased region" description="Acidic residues" evidence="1">
    <location>
        <begin position="119"/>
        <end position="128"/>
    </location>
</feature>
<dbReference type="Pfam" id="PF13873">
    <property type="entry name" value="Myb_DNA-bind_5"/>
    <property type="match status" value="1"/>
</dbReference>
<protein>
    <submittedName>
        <fullName evidence="3">NAIF1 factor</fullName>
    </submittedName>
</protein>
<dbReference type="PANTHER" id="PTHR23098">
    <property type="entry name" value="AGAP001331-PA-RELATED"/>
    <property type="match status" value="1"/>
</dbReference>
<keyword evidence="4" id="KW-1185">Reference proteome</keyword>
<gene>
    <name evidence="3" type="primary">Naif1_0</name>
    <name evidence="3" type="ORF">GTO95_0009054</name>
</gene>
<feature type="compositionally biased region" description="Basic and acidic residues" evidence="1">
    <location>
        <begin position="108"/>
        <end position="118"/>
    </location>
</feature>
<sequence length="339" mass="37132">GKFNRGVSTEVKKRTWADITARINEVSQCPREIIEVIKKWSDLKCDTKRKVAALRAGGPVTGGRARLSRELTPVESVVHQILQLASLRAPLPLEAGPYLGLGVRLGHSDRQGPARAEQEGEPDEEEEVVVGMPSSSSSTPLAGPGNCTPRLPPAPQALPIPVSLPMRAQAAAHKEELAEPTPVYCIASHEEPTSSPYELQYEISVDGKTFLTTWNSGSVQHLRLVQNLAHFSSWALSLTRLASALKLLVYAKTPLTAREKMVHNAALSVREQRTTNELLETISRSLELLSESVQQLAETQQDFVRDSLQVQRETVQVLREFTAGALALMHDKLNGRPAP</sequence>
<dbReference type="Proteomes" id="UP000736164">
    <property type="component" value="Unassembled WGS sequence"/>
</dbReference>
<accession>A0A8J7NUB7</accession>
<evidence type="ECO:0000259" key="2">
    <source>
        <dbReference type="Pfam" id="PF13873"/>
    </source>
</evidence>
<feature type="non-terminal residue" evidence="3">
    <location>
        <position position="1"/>
    </location>
</feature>
<dbReference type="PANTHER" id="PTHR23098:SF3">
    <property type="entry name" value="MYB-RELATED TRANSCRIPTION FACTOR, PARTNER OF PROFILIN"/>
    <property type="match status" value="1"/>
</dbReference>
<evidence type="ECO:0000313" key="3">
    <source>
        <dbReference type="EMBL" id="MBN3319071.1"/>
    </source>
</evidence>
<dbReference type="GO" id="GO:0005634">
    <property type="term" value="C:nucleus"/>
    <property type="evidence" value="ECO:0007669"/>
    <property type="project" value="TreeGrafter"/>
</dbReference>
<name>A0A8J7NUB7_ATRSP</name>
<feature type="non-terminal residue" evidence="3">
    <location>
        <position position="339"/>
    </location>
</feature>
<evidence type="ECO:0000313" key="4">
    <source>
        <dbReference type="Proteomes" id="UP000736164"/>
    </source>
</evidence>
<reference evidence="3" key="1">
    <citation type="journal article" date="2021" name="Cell">
        <title>Tracing the genetic footprints of vertebrate landing in non-teleost ray-finned fishes.</title>
        <authorList>
            <person name="Bi X."/>
            <person name="Wang K."/>
            <person name="Yang L."/>
            <person name="Pan H."/>
            <person name="Jiang H."/>
            <person name="Wei Q."/>
            <person name="Fang M."/>
            <person name="Yu H."/>
            <person name="Zhu C."/>
            <person name="Cai Y."/>
            <person name="He Y."/>
            <person name="Gan X."/>
            <person name="Zeng H."/>
            <person name="Yu D."/>
            <person name="Zhu Y."/>
            <person name="Jiang H."/>
            <person name="Qiu Q."/>
            <person name="Yang H."/>
            <person name="Zhang Y.E."/>
            <person name="Wang W."/>
            <person name="Zhu M."/>
            <person name="He S."/>
            <person name="Zhang G."/>
        </authorList>
    </citation>
    <scope>NUCLEOTIDE SEQUENCE</scope>
    <source>
        <strain evidence="3">Allg_001</strain>
    </source>
</reference>
<proteinExistence type="predicted"/>
<comment type="caution">
    <text evidence="3">The sequence shown here is derived from an EMBL/GenBank/DDBJ whole genome shotgun (WGS) entry which is preliminary data.</text>
</comment>